<dbReference type="PROSITE" id="PS50956">
    <property type="entry name" value="HTH_ASNC_2"/>
    <property type="match status" value="1"/>
</dbReference>
<dbReference type="KEGG" id="upv:EJN92_05330"/>
<evidence type="ECO:0000259" key="4">
    <source>
        <dbReference type="PROSITE" id="PS50956"/>
    </source>
</evidence>
<reference evidence="5 6" key="1">
    <citation type="journal article" date="2011" name="Int. J. Syst. Evol. Microbiol.">
        <title>Description of Undibacterium oligocarboniphilum sp. nov., isolated from purified water, and Undibacterium pigrum strain CCUG 49012 as the type strain of Undibacterium parvum sp. nov., and emended descriptions of the genus Undibacterium and the species Undibacterium pigrum.</title>
        <authorList>
            <person name="Eder W."/>
            <person name="Wanner G."/>
            <person name="Ludwig W."/>
            <person name="Busse H.J."/>
            <person name="Ziemke-Kageler F."/>
            <person name="Lang E."/>
        </authorList>
    </citation>
    <scope>NUCLEOTIDE SEQUENCE [LARGE SCALE GENOMIC DNA]</scope>
    <source>
        <strain evidence="5 6">DSM 23061</strain>
    </source>
</reference>
<dbReference type="GO" id="GO:0043200">
    <property type="term" value="P:response to amino acid"/>
    <property type="evidence" value="ECO:0007669"/>
    <property type="project" value="TreeGrafter"/>
</dbReference>
<dbReference type="EMBL" id="CP034464">
    <property type="protein sequence ID" value="AZP11471.1"/>
    <property type="molecule type" value="Genomic_DNA"/>
</dbReference>
<evidence type="ECO:0000313" key="6">
    <source>
        <dbReference type="Proteomes" id="UP000275663"/>
    </source>
</evidence>
<dbReference type="InterPro" id="IPR000485">
    <property type="entry name" value="AsnC-type_HTH_dom"/>
</dbReference>
<dbReference type="PRINTS" id="PR00033">
    <property type="entry name" value="HTHASNC"/>
</dbReference>
<dbReference type="AlphaFoldDB" id="A0A3Q9BPE9"/>
<dbReference type="PANTHER" id="PTHR30154">
    <property type="entry name" value="LEUCINE-RESPONSIVE REGULATORY PROTEIN"/>
    <property type="match status" value="1"/>
</dbReference>
<dbReference type="InterPro" id="IPR019887">
    <property type="entry name" value="Tscrpt_reg_AsnC/Lrp_C"/>
</dbReference>
<dbReference type="Proteomes" id="UP000275663">
    <property type="component" value="Chromosome"/>
</dbReference>
<dbReference type="InterPro" id="IPR019888">
    <property type="entry name" value="Tscrpt_reg_AsnC-like"/>
</dbReference>
<dbReference type="InterPro" id="IPR036390">
    <property type="entry name" value="WH_DNA-bd_sf"/>
</dbReference>
<feature type="domain" description="HTH asnC-type" evidence="4">
    <location>
        <begin position="3"/>
        <end position="64"/>
    </location>
</feature>
<keyword evidence="3" id="KW-0804">Transcription</keyword>
<organism evidence="5 6">
    <name type="scientific">Undibacterium parvum</name>
    <dbReference type="NCBI Taxonomy" id="401471"/>
    <lineage>
        <taxon>Bacteria</taxon>
        <taxon>Pseudomonadati</taxon>
        <taxon>Pseudomonadota</taxon>
        <taxon>Betaproteobacteria</taxon>
        <taxon>Burkholderiales</taxon>
        <taxon>Oxalobacteraceae</taxon>
        <taxon>Undibacterium</taxon>
    </lineage>
</organism>
<dbReference type="OrthoDB" id="8590699at2"/>
<evidence type="ECO:0000256" key="2">
    <source>
        <dbReference type="ARBA" id="ARBA00023125"/>
    </source>
</evidence>
<evidence type="ECO:0000313" key="5">
    <source>
        <dbReference type="EMBL" id="AZP11471.1"/>
    </source>
</evidence>
<dbReference type="InterPro" id="IPR019885">
    <property type="entry name" value="Tscrpt_reg_HTH_AsnC-type_CS"/>
</dbReference>
<proteinExistence type="predicted"/>
<dbReference type="GO" id="GO:0043565">
    <property type="term" value="F:sequence-specific DNA binding"/>
    <property type="evidence" value="ECO:0007669"/>
    <property type="project" value="InterPro"/>
</dbReference>
<protein>
    <submittedName>
        <fullName evidence="5">Lrp/AsnC family transcriptional regulator</fullName>
    </submittedName>
</protein>
<evidence type="ECO:0000256" key="3">
    <source>
        <dbReference type="ARBA" id="ARBA00023163"/>
    </source>
</evidence>
<dbReference type="SUPFAM" id="SSF54909">
    <property type="entry name" value="Dimeric alpha+beta barrel"/>
    <property type="match status" value="1"/>
</dbReference>
<dbReference type="Gene3D" id="1.10.10.10">
    <property type="entry name" value="Winged helix-like DNA-binding domain superfamily/Winged helix DNA-binding domain"/>
    <property type="match status" value="1"/>
</dbReference>
<dbReference type="PROSITE" id="PS00519">
    <property type="entry name" value="HTH_ASNC_1"/>
    <property type="match status" value="1"/>
</dbReference>
<dbReference type="Pfam" id="PF13404">
    <property type="entry name" value="HTH_AsnC-type"/>
    <property type="match status" value="1"/>
</dbReference>
<keyword evidence="1" id="KW-0805">Transcription regulation</keyword>
<dbReference type="SMART" id="SM00344">
    <property type="entry name" value="HTH_ASNC"/>
    <property type="match status" value="1"/>
</dbReference>
<dbReference type="PANTHER" id="PTHR30154:SF34">
    <property type="entry name" value="TRANSCRIPTIONAL REGULATOR AZLB"/>
    <property type="match status" value="1"/>
</dbReference>
<sequence length="152" mass="17073">MQLDHFDLSILRYLQVNCRHPADAIGVEIGLSATAVQRRIRRLREVGVIQAEVAVIAPDAVGYPLVLLVELVFAKGLADTIDQFKRQMLALPEVQQCYYVAGEYDFMLVLHAASMADYEAFTRAVFFKNSNIIKFRTTVVMDAVKRGLTLPI</sequence>
<keyword evidence="6" id="KW-1185">Reference proteome</keyword>
<dbReference type="SUPFAM" id="SSF46785">
    <property type="entry name" value="Winged helix' DNA-binding domain"/>
    <property type="match status" value="1"/>
</dbReference>
<keyword evidence="2" id="KW-0238">DNA-binding</keyword>
<name>A0A3Q9BPE9_9BURK</name>
<dbReference type="InterPro" id="IPR036388">
    <property type="entry name" value="WH-like_DNA-bd_sf"/>
</dbReference>
<dbReference type="Gene3D" id="3.30.70.920">
    <property type="match status" value="1"/>
</dbReference>
<dbReference type="Pfam" id="PF01037">
    <property type="entry name" value="AsnC_trans_reg"/>
    <property type="match status" value="1"/>
</dbReference>
<evidence type="ECO:0000256" key="1">
    <source>
        <dbReference type="ARBA" id="ARBA00023015"/>
    </source>
</evidence>
<gene>
    <name evidence="5" type="ORF">EJN92_05330</name>
</gene>
<dbReference type="InterPro" id="IPR011008">
    <property type="entry name" value="Dimeric_a/b-barrel"/>
</dbReference>
<dbReference type="GO" id="GO:0005829">
    <property type="term" value="C:cytosol"/>
    <property type="evidence" value="ECO:0007669"/>
    <property type="project" value="TreeGrafter"/>
</dbReference>
<dbReference type="RefSeq" id="WP_126126859.1">
    <property type="nucleotide sequence ID" value="NZ_CP034464.1"/>
</dbReference>
<accession>A0A3Q9BPE9</accession>